<dbReference type="AlphaFoldDB" id="A0A1E3QHS0"/>
<name>A0A1E3QHS0_9ASCO</name>
<organism evidence="1 2">
    <name type="scientific">Babjeviella inositovora NRRL Y-12698</name>
    <dbReference type="NCBI Taxonomy" id="984486"/>
    <lineage>
        <taxon>Eukaryota</taxon>
        <taxon>Fungi</taxon>
        <taxon>Dikarya</taxon>
        <taxon>Ascomycota</taxon>
        <taxon>Saccharomycotina</taxon>
        <taxon>Pichiomycetes</taxon>
        <taxon>Serinales incertae sedis</taxon>
        <taxon>Babjeviella</taxon>
    </lineage>
</organism>
<dbReference type="GeneID" id="30148515"/>
<gene>
    <name evidence="1" type="ORF">BABINDRAFT_169489</name>
</gene>
<evidence type="ECO:0000313" key="2">
    <source>
        <dbReference type="Proteomes" id="UP000094336"/>
    </source>
</evidence>
<accession>A0A1E3QHS0</accession>
<dbReference type="RefSeq" id="XP_018982476.1">
    <property type="nucleotide sequence ID" value="XM_019130662.1"/>
</dbReference>
<dbReference type="Pfam" id="PF11561">
    <property type="entry name" value="Saw1"/>
    <property type="match status" value="1"/>
</dbReference>
<sequence length="227" mass="25718">MAPITSFVRIALNLALPVRFSVDRKAILDSARSSTPHKDVLFEAMVASANTQRHRSLLLIRPGIRVVLSNADIIVLLALFKEELLRYVTREPLSKLEALLPPKLDLSYDQKDRVVIPLEKDGWKVLLVLNYKFLVQYREFALGNVYRPEELNFNGRGGQGHMLVEQKTYIGGSNAAATHILVEDEDTIPEVGEEHKKGRLKTTHQHCRVLGRGVEIRVLLRPALRRT</sequence>
<reference evidence="2" key="1">
    <citation type="submission" date="2016-05" db="EMBL/GenBank/DDBJ databases">
        <title>Comparative genomics of biotechnologically important yeasts.</title>
        <authorList>
            <consortium name="DOE Joint Genome Institute"/>
            <person name="Riley R."/>
            <person name="Haridas S."/>
            <person name="Wolfe K.H."/>
            <person name="Lopes M.R."/>
            <person name="Hittinger C.T."/>
            <person name="Goker M."/>
            <person name="Salamov A."/>
            <person name="Wisecaver J."/>
            <person name="Long T.M."/>
            <person name="Aerts A.L."/>
            <person name="Barry K."/>
            <person name="Choi C."/>
            <person name="Clum A."/>
            <person name="Coughlan A.Y."/>
            <person name="Deshpande S."/>
            <person name="Douglass A.P."/>
            <person name="Hanson S.J."/>
            <person name="Klenk H.-P."/>
            <person name="Labutti K."/>
            <person name="Lapidus A."/>
            <person name="Lindquist E."/>
            <person name="Lipzen A."/>
            <person name="Meier-Kolthoff J.P."/>
            <person name="Ohm R.A."/>
            <person name="Otillar R.P."/>
            <person name="Pangilinan J."/>
            <person name="Peng Y."/>
            <person name="Rokas A."/>
            <person name="Rosa C.A."/>
            <person name="Scheuner C."/>
            <person name="Sibirny A.A."/>
            <person name="Slot J.C."/>
            <person name="Stielow J.B."/>
            <person name="Sun H."/>
            <person name="Kurtzman C.P."/>
            <person name="Blackwell M."/>
            <person name="Grigoriev I.V."/>
            <person name="Jeffries T.W."/>
        </authorList>
    </citation>
    <scope>NUCLEOTIDE SEQUENCE [LARGE SCALE GENOMIC DNA]</scope>
    <source>
        <strain evidence="2">NRRL Y-12698</strain>
    </source>
</reference>
<dbReference type="Proteomes" id="UP000094336">
    <property type="component" value="Unassembled WGS sequence"/>
</dbReference>
<dbReference type="GO" id="GO:0000736">
    <property type="term" value="P:double-strand break repair via single-strand annealing, removal of nonhomologous ends"/>
    <property type="evidence" value="ECO:0007669"/>
    <property type="project" value="InterPro"/>
</dbReference>
<dbReference type="InterPro" id="IPR021624">
    <property type="entry name" value="Saw1"/>
</dbReference>
<dbReference type="GO" id="GO:0070336">
    <property type="term" value="F:flap-structured DNA binding"/>
    <property type="evidence" value="ECO:0007669"/>
    <property type="project" value="InterPro"/>
</dbReference>
<protein>
    <submittedName>
        <fullName evidence="1">Uncharacterized protein</fullName>
    </submittedName>
</protein>
<proteinExistence type="predicted"/>
<dbReference type="EMBL" id="KV454443">
    <property type="protein sequence ID" value="ODQ77148.1"/>
    <property type="molecule type" value="Genomic_DNA"/>
</dbReference>
<keyword evidence="2" id="KW-1185">Reference proteome</keyword>
<evidence type="ECO:0000313" key="1">
    <source>
        <dbReference type="EMBL" id="ODQ77148.1"/>
    </source>
</evidence>